<keyword evidence="3" id="KW-1185">Reference proteome</keyword>
<accession>A0A4Q5MVB0</accession>
<proteinExistence type="predicted"/>
<dbReference type="Proteomes" id="UP000293764">
    <property type="component" value="Unassembled WGS sequence"/>
</dbReference>
<evidence type="ECO:0000313" key="3">
    <source>
        <dbReference type="Proteomes" id="UP000293764"/>
    </source>
</evidence>
<dbReference type="CDD" id="cd03024">
    <property type="entry name" value="DsbA_FrnE"/>
    <property type="match status" value="1"/>
</dbReference>
<reference evidence="2 3" key="1">
    <citation type="submission" date="2019-01" db="EMBL/GenBank/DDBJ databases">
        <title>Novel species of Cellulomonas.</title>
        <authorList>
            <person name="Liu Q."/>
            <person name="Xin Y.-H."/>
        </authorList>
    </citation>
    <scope>NUCLEOTIDE SEQUENCE [LARGE SCALE GENOMIC DNA]</scope>
    <source>
        <strain evidence="2 3">HLT2-17</strain>
    </source>
</reference>
<dbReference type="PANTHER" id="PTHR13887:SF41">
    <property type="entry name" value="THIOREDOXIN SUPERFAMILY PROTEIN"/>
    <property type="match status" value="1"/>
</dbReference>
<dbReference type="GO" id="GO:0016491">
    <property type="term" value="F:oxidoreductase activity"/>
    <property type="evidence" value="ECO:0007669"/>
    <property type="project" value="InterPro"/>
</dbReference>
<comment type="caution">
    <text evidence="2">The sequence shown here is derived from an EMBL/GenBank/DDBJ whole genome shotgun (WGS) entry which is preliminary data.</text>
</comment>
<name>A0A4Q5MVB0_9MICO</name>
<dbReference type="RefSeq" id="WP_130104200.1">
    <property type="nucleotide sequence ID" value="NZ_SDWW01000073.1"/>
</dbReference>
<gene>
    <name evidence="2" type="ORF">EUA98_18665</name>
</gene>
<dbReference type="AlphaFoldDB" id="A0A4Q5MVB0"/>
<dbReference type="InterPro" id="IPR036249">
    <property type="entry name" value="Thioredoxin-like_sf"/>
</dbReference>
<dbReference type="Pfam" id="PF01323">
    <property type="entry name" value="DSBA"/>
    <property type="match status" value="1"/>
</dbReference>
<dbReference type="Gene3D" id="3.40.30.10">
    <property type="entry name" value="Glutaredoxin"/>
    <property type="match status" value="1"/>
</dbReference>
<protein>
    <submittedName>
        <fullName evidence="2">DsbA family oxidoreductase</fullName>
    </submittedName>
</protein>
<sequence length="253" mass="26569">MTVSPAVPTATPSAAPSAAATGLPGLPVLPVLQIDVWSDVACPWCFIGKRRFEGALEAFEHRAQVEVTWRSYQLSPDAEVGSPHTEAELLAEHKNIPIKAVREMFEQVTALAAAEGLTYDFDTVRPANTFDAHRLIHLAAPTGHADAVIEALMTAHFSHGTAVDDHEELVALAERCGLVGDDVRAALAGNAAGEAAGAAVLADIDQARAIGVTGVPFFAFDRRFGVAGAQSSELFADALNQAWAGLELAPELA</sequence>
<evidence type="ECO:0000313" key="2">
    <source>
        <dbReference type="EMBL" id="RYV49450.1"/>
    </source>
</evidence>
<dbReference type="SUPFAM" id="SSF52833">
    <property type="entry name" value="Thioredoxin-like"/>
    <property type="match status" value="1"/>
</dbReference>
<dbReference type="PANTHER" id="PTHR13887">
    <property type="entry name" value="GLUTATHIONE S-TRANSFERASE KAPPA"/>
    <property type="match status" value="1"/>
</dbReference>
<dbReference type="EMBL" id="SDWW01000073">
    <property type="protein sequence ID" value="RYV49450.1"/>
    <property type="molecule type" value="Genomic_DNA"/>
</dbReference>
<dbReference type="OrthoDB" id="9799122at2"/>
<dbReference type="InterPro" id="IPR001853">
    <property type="entry name" value="DSBA-like_thioredoxin_dom"/>
</dbReference>
<feature type="domain" description="DSBA-like thioredoxin" evidence="1">
    <location>
        <begin position="33"/>
        <end position="239"/>
    </location>
</feature>
<organism evidence="2 3">
    <name type="scientific">Pengzhenrongella frigida</name>
    <dbReference type="NCBI Taxonomy" id="1259133"/>
    <lineage>
        <taxon>Bacteria</taxon>
        <taxon>Bacillati</taxon>
        <taxon>Actinomycetota</taxon>
        <taxon>Actinomycetes</taxon>
        <taxon>Micrococcales</taxon>
        <taxon>Pengzhenrongella</taxon>
    </lineage>
</organism>
<evidence type="ECO:0000259" key="1">
    <source>
        <dbReference type="Pfam" id="PF01323"/>
    </source>
</evidence>